<evidence type="ECO:0000256" key="3">
    <source>
        <dbReference type="ARBA" id="ARBA00023125"/>
    </source>
</evidence>
<evidence type="ECO:0000313" key="6">
    <source>
        <dbReference type="EMBL" id="KJW11681.1"/>
    </source>
</evidence>
<dbReference type="PRINTS" id="PR00039">
    <property type="entry name" value="HTHLYSR"/>
</dbReference>
<keyword evidence="3" id="KW-0238">DNA-binding</keyword>
<dbReference type="Pfam" id="PF00126">
    <property type="entry name" value="HTH_1"/>
    <property type="match status" value="1"/>
</dbReference>
<dbReference type="AlphaFoldDB" id="A0A0F3RP00"/>
<dbReference type="GO" id="GO:0032993">
    <property type="term" value="C:protein-DNA complex"/>
    <property type="evidence" value="ECO:0007669"/>
    <property type="project" value="TreeGrafter"/>
</dbReference>
<accession>A0A0F3RP00</accession>
<keyword evidence="4" id="KW-0804">Transcription</keyword>
<comment type="similarity">
    <text evidence="1">Belongs to the LysR transcriptional regulatory family.</text>
</comment>
<dbReference type="PATRIC" id="fig|216463.3.peg.1838"/>
<dbReference type="PANTHER" id="PTHR30346">
    <property type="entry name" value="TRANSCRIPTIONAL DUAL REGULATOR HCAR-RELATED"/>
    <property type="match status" value="1"/>
</dbReference>
<evidence type="ECO:0000259" key="5">
    <source>
        <dbReference type="PROSITE" id="PS50931"/>
    </source>
</evidence>
<dbReference type="InterPro" id="IPR036388">
    <property type="entry name" value="WH-like_DNA-bd_sf"/>
</dbReference>
<sequence>MIENYLLAELVAFGEHGTLAQTAAALHVTQPTVTRGMQKLEDDLGVTLFDRQPNRITLTATGKLAVTRAAAVLRANQAFVEQVQAFDRSHHVFRVVTTLPGPKLVVHHAQTTLPANLELDEALLADDQVVAQLRNAAATLVLSDHELQTDDVESRYLGTESLAVNLDQFMYQANQPSVTFAELKGLSFLVLQDIGAWRAIIQREIPDAHFLYQAQRQAFTEITQYSDFPYFSTNLSAYDPQAPAIPREDNRVRRPISDASAHLPIYGSYLKTQRHRVTPVLRALTAAWPAD</sequence>
<evidence type="ECO:0000313" key="7">
    <source>
        <dbReference type="Proteomes" id="UP000033491"/>
    </source>
</evidence>
<dbReference type="STRING" id="216463.VC81_12890"/>
<evidence type="ECO:0000256" key="1">
    <source>
        <dbReference type="ARBA" id="ARBA00009437"/>
    </source>
</evidence>
<dbReference type="SUPFAM" id="SSF46785">
    <property type="entry name" value="Winged helix' DNA-binding domain"/>
    <property type="match status" value="1"/>
</dbReference>
<evidence type="ECO:0000256" key="2">
    <source>
        <dbReference type="ARBA" id="ARBA00023015"/>
    </source>
</evidence>
<dbReference type="PROSITE" id="PS50931">
    <property type="entry name" value="HTH_LYSR"/>
    <property type="match status" value="1"/>
</dbReference>
<dbReference type="GO" id="GO:0003677">
    <property type="term" value="F:DNA binding"/>
    <property type="evidence" value="ECO:0007669"/>
    <property type="project" value="UniProtKB-KW"/>
</dbReference>
<protein>
    <submittedName>
        <fullName evidence="6">LysR family transcriptional regulator</fullName>
    </submittedName>
</protein>
<proteinExistence type="inferred from homology"/>
<reference evidence="6 7" key="1">
    <citation type="submission" date="2015-03" db="EMBL/GenBank/DDBJ databases">
        <authorList>
            <person name="Zheng J."/>
            <person name="Ganezle M."/>
        </authorList>
    </citation>
    <scope>NUCLEOTIDE SEQUENCE [LARGE SCALE GENOMIC DNA]</scope>
    <source>
        <strain evidence="6 7">LP38</strain>
    </source>
</reference>
<dbReference type="InterPro" id="IPR000847">
    <property type="entry name" value="LysR_HTH_N"/>
</dbReference>
<dbReference type="GO" id="GO:0003700">
    <property type="term" value="F:DNA-binding transcription factor activity"/>
    <property type="evidence" value="ECO:0007669"/>
    <property type="project" value="InterPro"/>
</dbReference>
<comment type="caution">
    <text evidence="6">The sequence shown here is derived from an EMBL/GenBank/DDBJ whole genome shotgun (WGS) entry which is preliminary data.</text>
</comment>
<dbReference type="Proteomes" id="UP000033491">
    <property type="component" value="Unassembled WGS sequence"/>
</dbReference>
<evidence type="ECO:0000256" key="4">
    <source>
        <dbReference type="ARBA" id="ARBA00023163"/>
    </source>
</evidence>
<name>A0A0F3RP00_9LACO</name>
<organism evidence="6 7">
    <name type="scientific">Levilactobacillus spicheri</name>
    <dbReference type="NCBI Taxonomy" id="216463"/>
    <lineage>
        <taxon>Bacteria</taxon>
        <taxon>Bacillati</taxon>
        <taxon>Bacillota</taxon>
        <taxon>Bacilli</taxon>
        <taxon>Lactobacillales</taxon>
        <taxon>Lactobacillaceae</taxon>
        <taxon>Levilactobacillus</taxon>
    </lineage>
</organism>
<dbReference type="EMBL" id="JZCR01000025">
    <property type="protein sequence ID" value="KJW11681.1"/>
    <property type="molecule type" value="Genomic_DNA"/>
</dbReference>
<dbReference type="RefSeq" id="WP_045808461.1">
    <property type="nucleotide sequence ID" value="NZ_JZCR01000025.1"/>
</dbReference>
<dbReference type="Gene3D" id="1.10.10.10">
    <property type="entry name" value="Winged helix-like DNA-binding domain superfamily/Winged helix DNA-binding domain"/>
    <property type="match status" value="1"/>
</dbReference>
<keyword evidence="2" id="KW-0805">Transcription regulation</keyword>
<dbReference type="InterPro" id="IPR036390">
    <property type="entry name" value="WH_DNA-bd_sf"/>
</dbReference>
<dbReference type="PANTHER" id="PTHR30346:SF28">
    <property type="entry name" value="HTH-TYPE TRANSCRIPTIONAL REGULATOR CYNR"/>
    <property type="match status" value="1"/>
</dbReference>
<dbReference type="OrthoDB" id="79118at2"/>
<feature type="domain" description="HTH lysR-type" evidence="5">
    <location>
        <begin position="1"/>
        <end position="59"/>
    </location>
</feature>
<gene>
    <name evidence="6" type="ORF">VC81_12890</name>
</gene>